<evidence type="ECO:0000259" key="5">
    <source>
        <dbReference type="Pfam" id="PF04073"/>
    </source>
</evidence>
<comment type="caution">
    <text evidence="6">The sequence shown here is derived from an EMBL/GenBank/DDBJ whole genome shotgun (WGS) entry which is preliminary data.</text>
</comment>
<evidence type="ECO:0000256" key="4">
    <source>
        <dbReference type="PIRNR" id="PIRNR006181"/>
    </source>
</evidence>
<keyword evidence="2 4" id="KW-0648">Protein biosynthesis</keyword>
<evidence type="ECO:0000256" key="2">
    <source>
        <dbReference type="ARBA" id="ARBA00022917"/>
    </source>
</evidence>
<accession>A0A967AXG3</accession>
<dbReference type="InterPro" id="IPR036754">
    <property type="entry name" value="YbaK/aa-tRNA-synt-asso_dom_sf"/>
</dbReference>
<proteinExistence type="inferred from homology"/>
<dbReference type="GO" id="GO:0006412">
    <property type="term" value="P:translation"/>
    <property type="evidence" value="ECO:0007669"/>
    <property type="project" value="UniProtKB-KW"/>
</dbReference>
<sequence>MAKRAGADTAGTPATRVLREAGVAFEVRTYEHNESAPSYGLEAAEALGEPTEIVFKTLVAQTDRSQDKGLVVAVVPVHRQLDLKALAHAVGAKRATLAEPQLVERTTGYVLGGVSPIGQKRPLLTIVDGSAMSHERVLVSGGRRGTDLELSPADLLRVTGASTAPIAR</sequence>
<evidence type="ECO:0000313" key="7">
    <source>
        <dbReference type="Proteomes" id="UP000744769"/>
    </source>
</evidence>
<dbReference type="InterPro" id="IPR007214">
    <property type="entry name" value="YbaK/aa-tRNA-synth-assoc-dom"/>
</dbReference>
<dbReference type="RefSeq" id="WP_166193084.1">
    <property type="nucleotide sequence ID" value="NZ_JAAOIV010000002.1"/>
</dbReference>
<dbReference type="AlphaFoldDB" id="A0A967AXG3"/>
<dbReference type="GO" id="GO:0002161">
    <property type="term" value="F:aminoacyl-tRNA deacylase activity"/>
    <property type="evidence" value="ECO:0007669"/>
    <property type="project" value="InterPro"/>
</dbReference>
<organism evidence="6 7">
    <name type="scientific">Metallococcus carri</name>
    <dbReference type="NCBI Taxonomy" id="1656884"/>
    <lineage>
        <taxon>Bacteria</taxon>
        <taxon>Bacillati</taxon>
        <taxon>Actinomycetota</taxon>
        <taxon>Actinomycetes</taxon>
        <taxon>Micrococcales</taxon>
        <taxon>Dermacoccaceae</taxon>
        <taxon>Metallococcus</taxon>
    </lineage>
</organism>
<dbReference type="CDD" id="cd00002">
    <property type="entry name" value="YbaK_deacylase"/>
    <property type="match status" value="1"/>
</dbReference>
<dbReference type="EMBL" id="JAAOIV010000002">
    <property type="protein sequence ID" value="NHN54794.1"/>
    <property type="molecule type" value="Genomic_DNA"/>
</dbReference>
<dbReference type="EC" id="4.2.-.-" evidence="4"/>
<evidence type="ECO:0000256" key="1">
    <source>
        <dbReference type="ARBA" id="ARBA00009798"/>
    </source>
</evidence>
<dbReference type="NCBIfam" id="TIGR00011">
    <property type="entry name" value="YbaK_EbsC"/>
    <property type="match status" value="1"/>
</dbReference>
<dbReference type="Gene3D" id="3.90.960.10">
    <property type="entry name" value="YbaK/aminoacyl-tRNA synthetase-associated domain"/>
    <property type="match status" value="1"/>
</dbReference>
<dbReference type="GO" id="GO:0016829">
    <property type="term" value="F:lyase activity"/>
    <property type="evidence" value="ECO:0007669"/>
    <property type="project" value="UniProtKB-KW"/>
</dbReference>
<evidence type="ECO:0000313" key="6">
    <source>
        <dbReference type="EMBL" id="NHN54794.1"/>
    </source>
</evidence>
<keyword evidence="7" id="KW-1185">Reference proteome</keyword>
<dbReference type="PANTHER" id="PTHR30411:SF0">
    <property type="entry name" value="CYS-TRNA(PRO)_CYS-TRNA(CYS) DEACYLASE YBAK"/>
    <property type="match status" value="1"/>
</dbReference>
<dbReference type="PANTHER" id="PTHR30411">
    <property type="entry name" value="CYTOPLASMIC PROTEIN"/>
    <property type="match status" value="1"/>
</dbReference>
<gene>
    <name evidence="6" type="primary">ybaK</name>
    <name evidence="6" type="ORF">G9U51_03225</name>
</gene>
<dbReference type="InterPro" id="IPR004369">
    <property type="entry name" value="Prolyl-tRNA_editing_YbaK/EbsC"/>
</dbReference>
<dbReference type="Pfam" id="PF04073">
    <property type="entry name" value="tRNA_edit"/>
    <property type="match status" value="1"/>
</dbReference>
<dbReference type="SUPFAM" id="SSF55826">
    <property type="entry name" value="YbaK/ProRS associated domain"/>
    <property type="match status" value="1"/>
</dbReference>
<feature type="domain" description="YbaK/aminoacyl-tRNA synthetase-associated" evidence="5">
    <location>
        <begin position="42"/>
        <end position="157"/>
    </location>
</feature>
<evidence type="ECO:0000256" key="3">
    <source>
        <dbReference type="ARBA" id="ARBA00023239"/>
    </source>
</evidence>
<keyword evidence="3 4" id="KW-0456">Lyase</keyword>
<reference evidence="6" key="1">
    <citation type="submission" date="2020-03" db="EMBL/GenBank/DDBJ databases">
        <title>Draft sequencing of Calidifontibacter sp. DB0510.</title>
        <authorList>
            <person name="Kim D.-U."/>
        </authorList>
    </citation>
    <scope>NUCLEOTIDE SEQUENCE</scope>
    <source>
        <strain evidence="6">DB0510</strain>
    </source>
</reference>
<dbReference type="PIRSF" id="PIRSF006181">
    <property type="entry name" value="EbsC_YbaK"/>
    <property type="match status" value="1"/>
</dbReference>
<dbReference type="Proteomes" id="UP000744769">
    <property type="component" value="Unassembled WGS sequence"/>
</dbReference>
<protein>
    <recommendedName>
        <fullName evidence="4">Cys-tRNA(Pro)/Cys-tRNA(Cys) deacylase</fullName>
        <ecNumber evidence="4">4.2.-.-</ecNumber>
    </recommendedName>
</protein>
<name>A0A967AXG3_9MICO</name>
<comment type="similarity">
    <text evidence="1 4">Belongs to the prolyl-tRNA editing family. YbaK/EbsC subfamily.</text>
</comment>